<dbReference type="SUPFAM" id="SSF56112">
    <property type="entry name" value="Protein kinase-like (PK-like)"/>
    <property type="match status" value="1"/>
</dbReference>
<dbReference type="InterPro" id="IPR011009">
    <property type="entry name" value="Kinase-like_dom_sf"/>
</dbReference>
<evidence type="ECO:0000313" key="1">
    <source>
        <dbReference type="EMBL" id="MBD7912617.1"/>
    </source>
</evidence>
<gene>
    <name evidence="1" type="ORF">H9661_14780</name>
</gene>
<dbReference type="InterPro" id="IPR014255">
    <property type="entry name" value="Spore_coat_CotS"/>
</dbReference>
<dbReference type="PANTHER" id="PTHR39179">
    <property type="entry name" value="SPORE COAT PROTEIN I"/>
    <property type="match status" value="1"/>
</dbReference>
<accession>A0ABR8PWQ8</accession>
<proteinExistence type="predicted"/>
<dbReference type="RefSeq" id="WP_191769586.1">
    <property type="nucleotide sequence ID" value="NZ_JACSRA010000026.1"/>
</dbReference>
<dbReference type="Gene3D" id="3.90.1200.10">
    <property type="match status" value="1"/>
</dbReference>
<dbReference type="PANTHER" id="PTHR39179:SF1">
    <property type="entry name" value="SPORE COAT PROTEIN I"/>
    <property type="match status" value="1"/>
</dbReference>
<dbReference type="Gene3D" id="3.30.200.20">
    <property type="entry name" value="Phosphorylase Kinase, domain 1"/>
    <property type="match status" value="1"/>
</dbReference>
<comment type="caution">
    <text evidence="1">The sequence shown here is derived from an EMBL/GenBank/DDBJ whole genome shotgun (WGS) entry which is preliminary data.</text>
</comment>
<dbReference type="NCBIfam" id="TIGR02906">
    <property type="entry name" value="spore_CotS"/>
    <property type="match status" value="1"/>
</dbReference>
<sequence>MNKLRYPEKRYLSTYELSSSFFQELGIKVVDITPLRKVYILKTEKGNKILKKVDYGVDRIEFINKCIECIQKNFPYIISYNSFKSGKKYKEWDGGNYIVMDLIPGREATFTNPIELNMCAKTLANMHIASRKTLGEFDLHVNLEKSVVKKYKEALADIKKIKELIKSYKFKNEFDCLYDNYIDECISDMEKAIELITLSGYSLYRENMKNIVVCHNDLAEHNFLFSNEKMYLIDFDYCSIDLRIMDICDLILKGIKDAAFDFNKAADVIKAYDSVATLDKEEYKYIYILLLFPRDIYTIGKDYYHKQKGWEEEVFINRLKMKLINEEFRRGFLSKYKEIFKDKLD</sequence>
<organism evidence="1 2">
    <name type="scientific">Clostridium cibarium</name>
    <dbReference type="NCBI Taxonomy" id="2762247"/>
    <lineage>
        <taxon>Bacteria</taxon>
        <taxon>Bacillati</taxon>
        <taxon>Bacillota</taxon>
        <taxon>Clostridia</taxon>
        <taxon>Eubacteriales</taxon>
        <taxon>Clostridiaceae</taxon>
        <taxon>Clostridium</taxon>
    </lineage>
</organism>
<keyword evidence="1" id="KW-0946">Virion</keyword>
<keyword evidence="2" id="KW-1185">Reference proteome</keyword>
<reference evidence="1 2" key="1">
    <citation type="submission" date="2020-08" db="EMBL/GenBank/DDBJ databases">
        <title>A Genomic Blueprint of the Chicken Gut Microbiome.</title>
        <authorList>
            <person name="Gilroy R."/>
            <person name="Ravi A."/>
            <person name="Getino M."/>
            <person name="Pursley I."/>
            <person name="Horton D.L."/>
            <person name="Alikhan N.-F."/>
            <person name="Baker D."/>
            <person name="Gharbi K."/>
            <person name="Hall N."/>
            <person name="Watson M."/>
            <person name="Adriaenssens E.M."/>
            <person name="Foster-Nyarko E."/>
            <person name="Jarju S."/>
            <person name="Secka A."/>
            <person name="Antonio M."/>
            <person name="Oren A."/>
            <person name="Chaudhuri R."/>
            <person name="La Ragione R.M."/>
            <person name="Hildebrand F."/>
            <person name="Pallen M.J."/>
        </authorList>
    </citation>
    <scope>NUCLEOTIDE SEQUENCE [LARGE SCALE GENOMIC DNA]</scope>
    <source>
        <strain evidence="1 2">Sa3CVN1</strain>
    </source>
</reference>
<protein>
    <submittedName>
        <fullName evidence="1">CotS family spore coat protein</fullName>
    </submittedName>
</protein>
<dbReference type="Proteomes" id="UP000627781">
    <property type="component" value="Unassembled WGS sequence"/>
</dbReference>
<keyword evidence="1" id="KW-0167">Capsid protein</keyword>
<dbReference type="InterPro" id="IPR047175">
    <property type="entry name" value="CotS-like"/>
</dbReference>
<evidence type="ECO:0000313" key="2">
    <source>
        <dbReference type="Proteomes" id="UP000627781"/>
    </source>
</evidence>
<dbReference type="Pfam" id="PF01633">
    <property type="entry name" value="Choline_kinase"/>
    <property type="match status" value="1"/>
</dbReference>
<dbReference type="EMBL" id="JACSRA010000026">
    <property type="protein sequence ID" value="MBD7912617.1"/>
    <property type="molecule type" value="Genomic_DNA"/>
</dbReference>
<name>A0ABR8PWQ8_9CLOT</name>